<protein>
    <submittedName>
        <fullName evidence="2">Uncharacterized protein</fullName>
    </submittedName>
</protein>
<organism evidence="2 3">
    <name type="scientific">Sorghum bicolor</name>
    <name type="common">Sorghum</name>
    <name type="synonym">Sorghum vulgare</name>
    <dbReference type="NCBI Taxonomy" id="4558"/>
    <lineage>
        <taxon>Eukaryota</taxon>
        <taxon>Viridiplantae</taxon>
        <taxon>Streptophyta</taxon>
        <taxon>Embryophyta</taxon>
        <taxon>Tracheophyta</taxon>
        <taxon>Spermatophyta</taxon>
        <taxon>Magnoliopsida</taxon>
        <taxon>Liliopsida</taxon>
        <taxon>Poales</taxon>
        <taxon>Poaceae</taxon>
        <taxon>PACMAD clade</taxon>
        <taxon>Panicoideae</taxon>
        <taxon>Andropogonodae</taxon>
        <taxon>Andropogoneae</taxon>
        <taxon>Sorghinae</taxon>
        <taxon>Sorghum</taxon>
    </lineage>
</organism>
<dbReference type="EMBL" id="CM027683">
    <property type="protein sequence ID" value="KAG0532782.1"/>
    <property type="molecule type" value="Genomic_DNA"/>
</dbReference>
<feature type="region of interest" description="Disordered" evidence="1">
    <location>
        <begin position="50"/>
        <end position="73"/>
    </location>
</feature>
<dbReference type="Proteomes" id="UP000807115">
    <property type="component" value="Chromosome 4"/>
</dbReference>
<name>A0A921UHZ4_SORBI</name>
<evidence type="ECO:0000256" key="1">
    <source>
        <dbReference type="SAM" id="MobiDB-lite"/>
    </source>
</evidence>
<comment type="caution">
    <text evidence="2">The sequence shown here is derived from an EMBL/GenBank/DDBJ whole genome shotgun (WGS) entry which is preliminary data.</text>
</comment>
<reference evidence="2" key="1">
    <citation type="journal article" date="2019" name="BMC Genomics">
        <title>A new reference genome for Sorghum bicolor reveals high levels of sequence similarity between sweet and grain genotypes: implications for the genetics of sugar metabolism.</title>
        <authorList>
            <person name="Cooper E.A."/>
            <person name="Brenton Z.W."/>
            <person name="Flinn B.S."/>
            <person name="Jenkins J."/>
            <person name="Shu S."/>
            <person name="Flowers D."/>
            <person name="Luo F."/>
            <person name="Wang Y."/>
            <person name="Xia P."/>
            <person name="Barry K."/>
            <person name="Daum C."/>
            <person name="Lipzen A."/>
            <person name="Yoshinaga Y."/>
            <person name="Schmutz J."/>
            <person name="Saski C."/>
            <person name="Vermerris W."/>
            <person name="Kresovich S."/>
        </authorList>
    </citation>
    <scope>NUCLEOTIDE SEQUENCE</scope>
</reference>
<reference evidence="2" key="2">
    <citation type="submission" date="2020-10" db="EMBL/GenBank/DDBJ databases">
        <authorList>
            <person name="Cooper E.A."/>
            <person name="Brenton Z.W."/>
            <person name="Flinn B.S."/>
            <person name="Jenkins J."/>
            <person name="Shu S."/>
            <person name="Flowers D."/>
            <person name="Luo F."/>
            <person name="Wang Y."/>
            <person name="Xia P."/>
            <person name="Barry K."/>
            <person name="Daum C."/>
            <person name="Lipzen A."/>
            <person name="Yoshinaga Y."/>
            <person name="Schmutz J."/>
            <person name="Saski C."/>
            <person name="Vermerris W."/>
            <person name="Kresovich S."/>
        </authorList>
    </citation>
    <scope>NUCLEOTIDE SEQUENCE</scope>
</reference>
<proteinExistence type="predicted"/>
<gene>
    <name evidence="2" type="ORF">BDA96_04G136700</name>
</gene>
<sequence>MSPEDEVDTFLKAPTSYSDWAAMNNIMRMCRIEQNVEETVQKYVENVATTFDPSTLPSPPKKLDQNPGAALKL</sequence>
<accession>A0A921UHZ4</accession>
<evidence type="ECO:0000313" key="3">
    <source>
        <dbReference type="Proteomes" id="UP000807115"/>
    </source>
</evidence>
<dbReference type="AlphaFoldDB" id="A0A921UHZ4"/>
<evidence type="ECO:0000313" key="2">
    <source>
        <dbReference type="EMBL" id="KAG0532782.1"/>
    </source>
</evidence>